<gene>
    <name evidence="2" type="ORF">DZC73_00775</name>
</gene>
<keyword evidence="3" id="KW-1185">Reference proteome</keyword>
<dbReference type="InterPro" id="IPR010869">
    <property type="entry name" value="DUF1501"/>
</dbReference>
<protein>
    <submittedName>
        <fullName evidence="2">DUF1501 domain-containing protein</fullName>
    </submittedName>
</protein>
<dbReference type="PANTHER" id="PTHR43737:SF1">
    <property type="entry name" value="DUF1501 DOMAIN-CONTAINING PROTEIN"/>
    <property type="match status" value="1"/>
</dbReference>
<dbReference type="EMBL" id="QUSW01000001">
    <property type="protein sequence ID" value="RQP25644.1"/>
    <property type="molecule type" value="Genomic_DNA"/>
</dbReference>
<accession>A0A3N7HTR6</accession>
<feature type="signal peptide" evidence="1">
    <location>
        <begin position="1"/>
        <end position="30"/>
    </location>
</feature>
<dbReference type="SUPFAM" id="SSF53649">
    <property type="entry name" value="Alkaline phosphatase-like"/>
    <property type="match status" value="1"/>
</dbReference>
<reference evidence="2 3" key="1">
    <citation type="submission" date="2018-08" db="EMBL/GenBank/DDBJ databases">
        <authorList>
            <person name="Khan S.A."/>
            <person name="Jeon C.O."/>
            <person name="Chun B.H."/>
            <person name="Jeong S.E."/>
        </authorList>
    </citation>
    <scope>NUCLEOTIDE SEQUENCE [LARGE SCALE GENOMIC DNA]</scope>
    <source>
        <strain evidence="2 3">S-16</strain>
    </source>
</reference>
<evidence type="ECO:0000313" key="2">
    <source>
        <dbReference type="EMBL" id="RQP25644.1"/>
    </source>
</evidence>
<dbReference type="PANTHER" id="PTHR43737">
    <property type="entry name" value="BLL7424 PROTEIN"/>
    <property type="match status" value="1"/>
</dbReference>
<sequence length="396" mass="41584">MTRQLPNLQRRSLVLGAASAATMWSSLSFAGKATPESTRLVVVILRGGLDGLSAVPAIGDPDFAAARGALGQFASAPLALDNTFALHPQLTQLHAMFKGGEASVVHAIGLPYRERSHFDAQQVLESGGVKPYELSTGWLGRALVRMDAKGMALNTAVPLVLRGQATVDTWAPSVLPDPSAELVARLERMYSGDAALSTALSRAKDLHFGPSMAASDMDSAGSNNAKRGPGLLSQRAAEFLSQPNGPRVAVMEMGGWDTHANQASPHGSLVGNLRTLDAGLATLREGLVASGTWKRTVVVVMTEFGREVAMNGTQGTDHGTGGAAFVLGGAVKGGRVIGNWPGLAKKDRFEGRDLRTTTDMRSLLKGVLADHMQVATRHLDSEVFPGSQGLPVLQVV</sequence>
<comment type="caution">
    <text evidence="2">The sequence shown here is derived from an EMBL/GenBank/DDBJ whole genome shotgun (WGS) entry which is preliminary data.</text>
</comment>
<reference evidence="2 3" key="2">
    <citation type="submission" date="2018-12" db="EMBL/GenBank/DDBJ databases">
        <title>Rhizobacter gummiphilus sp. nov., a rubber-degrading bacterium isolated from the soil of a botanical garden in Japan.</title>
        <authorList>
            <person name="Shunsuke S.S."/>
        </authorList>
    </citation>
    <scope>NUCLEOTIDE SEQUENCE [LARGE SCALE GENOMIC DNA]</scope>
    <source>
        <strain evidence="2 3">S-16</strain>
    </source>
</reference>
<name>A0A3N7HTR6_9BURK</name>
<keyword evidence="1" id="KW-0732">Signal</keyword>
<dbReference type="OrthoDB" id="9779968at2"/>
<evidence type="ECO:0000313" key="3">
    <source>
        <dbReference type="Proteomes" id="UP000267464"/>
    </source>
</evidence>
<dbReference type="InterPro" id="IPR017850">
    <property type="entry name" value="Alkaline_phosphatase_core_sf"/>
</dbReference>
<organism evidence="2 3">
    <name type="scientific">Piscinibacter terrae</name>
    <dbReference type="NCBI Taxonomy" id="2496871"/>
    <lineage>
        <taxon>Bacteria</taxon>
        <taxon>Pseudomonadati</taxon>
        <taxon>Pseudomonadota</taxon>
        <taxon>Betaproteobacteria</taxon>
        <taxon>Burkholderiales</taxon>
        <taxon>Sphaerotilaceae</taxon>
        <taxon>Piscinibacter</taxon>
    </lineage>
</organism>
<dbReference type="Pfam" id="PF07394">
    <property type="entry name" value="DUF1501"/>
    <property type="match status" value="1"/>
</dbReference>
<dbReference type="RefSeq" id="WP_124538297.1">
    <property type="nucleotide sequence ID" value="NZ_QUSW01000001.1"/>
</dbReference>
<dbReference type="AlphaFoldDB" id="A0A3N7HTR6"/>
<proteinExistence type="predicted"/>
<dbReference type="Proteomes" id="UP000267464">
    <property type="component" value="Unassembled WGS sequence"/>
</dbReference>
<feature type="chain" id="PRO_5018054770" evidence="1">
    <location>
        <begin position="31"/>
        <end position="396"/>
    </location>
</feature>
<evidence type="ECO:0000256" key="1">
    <source>
        <dbReference type="SAM" id="SignalP"/>
    </source>
</evidence>